<evidence type="ECO:0000313" key="1">
    <source>
        <dbReference type="EMBL" id="KAG0414372.1"/>
    </source>
</evidence>
<reference evidence="1 2" key="1">
    <citation type="journal article" date="2020" name="Cell">
        <title>Large-Scale Comparative Analyses of Tick Genomes Elucidate Their Genetic Diversity and Vector Capacities.</title>
        <authorList>
            <consortium name="Tick Genome and Microbiome Consortium (TIGMIC)"/>
            <person name="Jia N."/>
            <person name="Wang J."/>
            <person name="Shi W."/>
            <person name="Du L."/>
            <person name="Sun Y."/>
            <person name="Zhan W."/>
            <person name="Jiang J.F."/>
            <person name="Wang Q."/>
            <person name="Zhang B."/>
            <person name="Ji P."/>
            <person name="Bell-Sakyi L."/>
            <person name="Cui X.M."/>
            <person name="Yuan T.T."/>
            <person name="Jiang B.G."/>
            <person name="Yang W.F."/>
            <person name="Lam T.T."/>
            <person name="Chang Q.C."/>
            <person name="Ding S.J."/>
            <person name="Wang X.J."/>
            <person name="Zhu J.G."/>
            <person name="Ruan X.D."/>
            <person name="Zhao L."/>
            <person name="Wei J.T."/>
            <person name="Ye R.Z."/>
            <person name="Que T.C."/>
            <person name="Du C.H."/>
            <person name="Zhou Y.H."/>
            <person name="Cheng J.X."/>
            <person name="Dai P.F."/>
            <person name="Guo W.B."/>
            <person name="Han X.H."/>
            <person name="Huang E.J."/>
            <person name="Li L.F."/>
            <person name="Wei W."/>
            <person name="Gao Y.C."/>
            <person name="Liu J.Z."/>
            <person name="Shao H.Z."/>
            <person name="Wang X."/>
            <person name="Wang C.C."/>
            <person name="Yang T.C."/>
            <person name="Huo Q.B."/>
            <person name="Li W."/>
            <person name="Chen H.Y."/>
            <person name="Chen S.E."/>
            <person name="Zhou L.G."/>
            <person name="Ni X.B."/>
            <person name="Tian J.H."/>
            <person name="Sheng Y."/>
            <person name="Liu T."/>
            <person name="Pan Y.S."/>
            <person name="Xia L.Y."/>
            <person name="Li J."/>
            <person name="Zhao F."/>
            <person name="Cao W.C."/>
        </authorList>
    </citation>
    <scope>NUCLEOTIDE SEQUENCE [LARGE SCALE GENOMIC DNA]</scope>
    <source>
        <strain evidence="1">Iper-2018</strain>
    </source>
</reference>
<dbReference type="Proteomes" id="UP000805193">
    <property type="component" value="Unassembled WGS sequence"/>
</dbReference>
<keyword evidence="2" id="KW-1185">Reference proteome</keyword>
<comment type="caution">
    <text evidence="1">The sequence shown here is derived from an EMBL/GenBank/DDBJ whole genome shotgun (WGS) entry which is preliminary data.</text>
</comment>
<protein>
    <submittedName>
        <fullName evidence="1">Uncharacterized protein</fullName>
    </submittedName>
</protein>
<accession>A0AC60P4Z9</accession>
<feature type="non-terminal residue" evidence="1">
    <location>
        <position position="1"/>
    </location>
</feature>
<organism evidence="1 2">
    <name type="scientific">Ixodes persulcatus</name>
    <name type="common">Taiga tick</name>
    <dbReference type="NCBI Taxonomy" id="34615"/>
    <lineage>
        <taxon>Eukaryota</taxon>
        <taxon>Metazoa</taxon>
        <taxon>Ecdysozoa</taxon>
        <taxon>Arthropoda</taxon>
        <taxon>Chelicerata</taxon>
        <taxon>Arachnida</taxon>
        <taxon>Acari</taxon>
        <taxon>Parasitiformes</taxon>
        <taxon>Ixodida</taxon>
        <taxon>Ixodoidea</taxon>
        <taxon>Ixodidae</taxon>
        <taxon>Ixodinae</taxon>
        <taxon>Ixodes</taxon>
    </lineage>
</organism>
<gene>
    <name evidence="1" type="ORF">HPB47_008501</name>
</gene>
<proteinExistence type="predicted"/>
<name>A0AC60P4Z9_IXOPE</name>
<evidence type="ECO:0000313" key="2">
    <source>
        <dbReference type="Proteomes" id="UP000805193"/>
    </source>
</evidence>
<dbReference type="EMBL" id="JABSTQ010011185">
    <property type="protein sequence ID" value="KAG0414372.1"/>
    <property type="molecule type" value="Genomic_DNA"/>
</dbReference>
<sequence>CTWGPPPTDRRRAGLAARHSPVLVRESRRSCARTSRFFEKWLFGALCYQILALQICDRALYGSVAELPGFVIIEEAMPQHTRASRGELRACTRGQSTAEGDKRVLETRGIWSKSLPVHCVVERVPSPQTENQQPSVEVDSYAIVPSAALFADLVRTALTKLGYSPSEAICAKGVMQIKNWKPLAFDQITELPEATVGDMLADLVQVATLRIRLYSRPKPNVVNDVKEKLLQVLLAQSHSLLLSSGCPIDQTTLAALTKGKAEWEISEETRKKFDQWYLHQVFQHCRQVALLQHQLQQQHLHQQHSPQQRILQLTLSQPPLSQQQPQPQPQPHTVVVVPAPSQVSPAAPTSAPAAHRLQAHHVSASARTRIRTSFDPELELPKLHRWFAENQHPSRLTIQQYVRELNALDSRRGRKPLDVNNVVYWFKNARAAHKRAELKLFSTAPHAASSSSAPHAAPLPGSVHGDAAATAGGNGLLLRSPAWDCALDSTQDSDDASFRRTNGFATALQGDEDSCGGGGGGPDDDEEDSPPPSPEATLDLSVRGRERNGAVKEEPRDSGGSSDMEEDEGGGEDSAADSEDEGSQGGGNPGRGCGSTPPLSSLRDDRRKRNRTFIDPVTEVPRLERWFAANTHPSHAQIVRHTDELNGAPYRKRFPRLEPRNVQFWFKNRRAKCKRLSTGTPSIPAASAGLLQAALKAAVGHGSDLTSSGLRGTTSSSPPQRVAPSPPQDAARSSPPAAAQ</sequence>